<dbReference type="RefSeq" id="WP_157004179.1">
    <property type="nucleotide sequence ID" value="NZ_CP066076.1"/>
</dbReference>
<protein>
    <submittedName>
        <fullName evidence="1">Uncharacterized protein</fullName>
    </submittedName>
</protein>
<accession>A0A7T4N7A7</accession>
<name>A0A7T4N7A7_9BURK</name>
<gene>
    <name evidence="1" type="ORF">I6I06_27960</name>
</gene>
<evidence type="ECO:0000313" key="1">
    <source>
        <dbReference type="EMBL" id="QQC66595.1"/>
    </source>
</evidence>
<sequence length="85" mass="9373">MLAPVVIFDERDCWPGGMRGETRGLHAVEKTGWLIFADCLCRSGSLMLCAVENSVQDFVARFALESLARPEAALPMRLRGFVCLA</sequence>
<keyword evidence="2" id="KW-1185">Reference proteome</keyword>
<proteinExistence type="predicted"/>
<evidence type="ECO:0000313" key="2">
    <source>
        <dbReference type="Proteomes" id="UP000595610"/>
    </source>
</evidence>
<dbReference type="KEGG" id="pgis:I6I06_27960"/>
<dbReference type="Proteomes" id="UP000595610">
    <property type="component" value="Chromosome 2"/>
</dbReference>
<reference evidence="1 2" key="1">
    <citation type="submission" date="2020-12" db="EMBL/GenBank/DDBJ databases">
        <title>FDA dAtabase for Regulatory Grade micrObial Sequences (FDA-ARGOS): Supporting development and validation of Infectious Disease Dx tests.</title>
        <authorList>
            <person name="Nelson B."/>
            <person name="Plummer A."/>
            <person name="Tallon L."/>
            <person name="Sadzewicz L."/>
            <person name="Zhao X."/>
            <person name="Boylan J."/>
            <person name="Ott S."/>
            <person name="Bowen H."/>
            <person name="Vavikolanu K."/>
            <person name="Mehta A."/>
            <person name="Aluvathingal J."/>
            <person name="Nadendla S."/>
            <person name="Myers T."/>
            <person name="Yan Y."/>
            <person name="Sichtig H."/>
        </authorList>
    </citation>
    <scope>NUCLEOTIDE SEQUENCE [LARGE SCALE GENOMIC DNA]</scope>
    <source>
        <strain evidence="1 2">FDAARGOS_1049</strain>
    </source>
</reference>
<organism evidence="1 2">
    <name type="scientific">Paraburkholderia ginsengisoli</name>
    <dbReference type="NCBI Taxonomy" id="311231"/>
    <lineage>
        <taxon>Bacteria</taxon>
        <taxon>Pseudomonadati</taxon>
        <taxon>Pseudomonadota</taxon>
        <taxon>Betaproteobacteria</taxon>
        <taxon>Burkholderiales</taxon>
        <taxon>Burkholderiaceae</taxon>
        <taxon>Paraburkholderia</taxon>
    </lineage>
</organism>
<dbReference type="AlphaFoldDB" id="A0A7T4N7A7"/>
<dbReference type="EMBL" id="CP066076">
    <property type="protein sequence ID" value="QQC66595.1"/>
    <property type="molecule type" value="Genomic_DNA"/>
</dbReference>